<comment type="caution">
    <text evidence="2">The sequence shown here is derived from an EMBL/GenBank/DDBJ whole genome shotgun (WGS) entry which is preliminary data.</text>
</comment>
<dbReference type="PROSITE" id="PS00455">
    <property type="entry name" value="AMP_BINDING"/>
    <property type="match status" value="1"/>
</dbReference>
<dbReference type="Proteomes" id="UP001580928">
    <property type="component" value="Unassembled WGS sequence"/>
</dbReference>
<dbReference type="PANTHER" id="PTHR45527">
    <property type="entry name" value="NONRIBOSOMAL PEPTIDE SYNTHETASE"/>
    <property type="match status" value="1"/>
</dbReference>
<dbReference type="SUPFAM" id="SSF47336">
    <property type="entry name" value="ACP-like"/>
    <property type="match status" value="1"/>
</dbReference>
<feature type="domain" description="Carrier" evidence="1">
    <location>
        <begin position="972"/>
        <end position="1047"/>
    </location>
</feature>
<dbReference type="Pfam" id="PF00550">
    <property type="entry name" value="PP-binding"/>
    <property type="match status" value="1"/>
</dbReference>
<dbReference type="Pfam" id="PF00668">
    <property type="entry name" value="Condensation"/>
    <property type="match status" value="2"/>
</dbReference>
<dbReference type="CDD" id="cd05930">
    <property type="entry name" value="A_NRPS"/>
    <property type="match status" value="1"/>
</dbReference>
<dbReference type="Gene3D" id="3.40.50.980">
    <property type="match status" value="2"/>
</dbReference>
<protein>
    <submittedName>
        <fullName evidence="2">Amino acid adenylation domain-containing protein</fullName>
    </submittedName>
</protein>
<dbReference type="Gene3D" id="2.30.38.10">
    <property type="entry name" value="Luciferase, Domain 3"/>
    <property type="match status" value="1"/>
</dbReference>
<dbReference type="SUPFAM" id="SSF56801">
    <property type="entry name" value="Acetyl-CoA synthetase-like"/>
    <property type="match status" value="1"/>
</dbReference>
<proteinExistence type="predicted"/>
<dbReference type="PROSITE" id="PS50075">
    <property type="entry name" value="CARRIER"/>
    <property type="match status" value="1"/>
</dbReference>
<dbReference type="SUPFAM" id="SSF52777">
    <property type="entry name" value="CoA-dependent acyltransferases"/>
    <property type="match status" value="4"/>
</dbReference>
<dbReference type="Gene3D" id="3.30.559.10">
    <property type="entry name" value="Chloramphenicol acetyltransferase-like domain"/>
    <property type="match status" value="2"/>
</dbReference>
<evidence type="ECO:0000259" key="1">
    <source>
        <dbReference type="PROSITE" id="PS50075"/>
    </source>
</evidence>
<dbReference type="RefSeq" id="WP_375556243.1">
    <property type="nucleotide sequence ID" value="NZ_JBBVGT010000002.1"/>
</dbReference>
<dbReference type="InterPro" id="IPR009081">
    <property type="entry name" value="PP-bd_ACP"/>
</dbReference>
<dbReference type="Pfam" id="PF13193">
    <property type="entry name" value="AMP-binding_C"/>
    <property type="match status" value="1"/>
</dbReference>
<dbReference type="InterPro" id="IPR020845">
    <property type="entry name" value="AMP-binding_CS"/>
</dbReference>
<dbReference type="Gene3D" id="3.30.300.30">
    <property type="match status" value="1"/>
</dbReference>
<dbReference type="Pfam" id="PF00501">
    <property type="entry name" value="AMP-binding"/>
    <property type="match status" value="1"/>
</dbReference>
<dbReference type="Gene3D" id="1.10.1200.10">
    <property type="entry name" value="ACP-like"/>
    <property type="match status" value="1"/>
</dbReference>
<dbReference type="InterPro" id="IPR036736">
    <property type="entry name" value="ACP-like_sf"/>
</dbReference>
<dbReference type="InterPro" id="IPR025110">
    <property type="entry name" value="AMP-bd_C"/>
</dbReference>
<accession>A0ABV5CAY3</accession>
<dbReference type="NCBIfam" id="TIGR01733">
    <property type="entry name" value="AA-adenyl-dom"/>
    <property type="match status" value="1"/>
</dbReference>
<organism evidence="2 3">
    <name type="scientific">Albibacterium profundi</name>
    <dbReference type="NCBI Taxonomy" id="3134906"/>
    <lineage>
        <taxon>Bacteria</taxon>
        <taxon>Pseudomonadati</taxon>
        <taxon>Bacteroidota</taxon>
        <taxon>Sphingobacteriia</taxon>
        <taxon>Sphingobacteriales</taxon>
        <taxon>Sphingobacteriaceae</taxon>
        <taxon>Albibacterium</taxon>
    </lineage>
</organism>
<evidence type="ECO:0000313" key="2">
    <source>
        <dbReference type="EMBL" id="MFB5944680.1"/>
    </source>
</evidence>
<dbReference type="EMBL" id="JBBVGT010000002">
    <property type="protein sequence ID" value="MFB5944680.1"/>
    <property type="molecule type" value="Genomic_DNA"/>
</dbReference>
<keyword evidence="3" id="KW-1185">Reference proteome</keyword>
<reference evidence="2 3" key="1">
    <citation type="submission" date="2024-04" db="EMBL/GenBank/DDBJ databases">
        <title>Albibacterium profundi sp. nov., isolated from sediment of the Challenger Deep of Mariana Trench.</title>
        <authorList>
            <person name="Wang Y."/>
        </authorList>
    </citation>
    <scope>NUCLEOTIDE SEQUENCE [LARGE SCALE GENOMIC DNA]</scope>
    <source>
        <strain evidence="2 3">RHL897</strain>
    </source>
</reference>
<dbReference type="InterPro" id="IPR045851">
    <property type="entry name" value="AMP-bd_C_sf"/>
</dbReference>
<evidence type="ECO:0000313" key="3">
    <source>
        <dbReference type="Proteomes" id="UP001580928"/>
    </source>
</evidence>
<gene>
    <name evidence="2" type="ORF">WKR92_02420</name>
</gene>
<dbReference type="PANTHER" id="PTHR45527:SF1">
    <property type="entry name" value="FATTY ACID SYNTHASE"/>
    <property type="match status" value="1"/>
</dbReference>
<dbReference type="InterPro" id="IPR000873">
    <property type="entry name" value="AMP-dep_synth/lig_dom"/>
</dbReference>
<name>A0ABV5CAY3_9SPHI</name>
<sequence length="1524" mass="174463">MLYPLNNSFNDMQIEQSKELVIEKTIPTTEAQKEIWLACEIGGQQANLSYNQSFTIDFTGNLQTDKLCEALKQLVIRHEALRSNFSINGQKSNIYIQPPIRVEKSDLSHLPTLLQEEHFGEFIREDALQSFNLQNDVLFRFTLHIFNDQKHRLTLSLHHIVADGWSINIILKDLSKIYSELALNKEIQLSPASQISEYVADEIDYKKSHAFQQTEEFWTSRFKKQPAPLNLPTDFPRKPERVYQSSRADLPIDQDLIEKIKQFSIKHRCSLPTILISTFKIFLYQISFQKNIILGLPTSGQVSQEKYNLVGHCANLLPLISELDPLKPFITHLKETRSNLFDAYEHQNFTFGELFKKILINRDHSRAVLVPVVLNIDTSLGDQVSFLGLNHKIISNPKSHEVFEIFLNINHTKAETVFEWTYNKELFKEESIRKYHESFVNILEKAIHNPECSIAEIVHKKQDNLVSKSIDKTLNELFYSAVEQFEQLPAVRFKNVQLTYNELNKFSNQFARYLLKKGIAPGDMVGISCSRSVDTVIALLGIIKARACYVPIDMSLPLERINYIVHNANIKLLFDEKWLNKHIVASNEFDANNLTLESDSHDLIYLLHTSGSTGVPKGVCMGDQALVNLLLWQINNSAMKAHSKTLQYSALSFDVSFQEIFATWLSGGELILVDEETRKDPKELLGYINQHGVNRVFMPFVALQSIADTAVNSCLFPSSLKEVITAGEQLKVTKQIRQLFSSLKHCTLSNQYGPTECHVVSQLKLEGSPETWPHLPSIGKEIYNTQIFILDNNLQEVLPGETGELCISGLPLAQGYLNQPEITSDKFITFVSDDGEHICIYKTGDLAKRLPNGEIDFLGRQDFQVKIRGYRVELGEIEHHILAQKNIRDAVVTCRESLLGNQQLTAYYILRDRHAENIDIRQAIQQRLPEYMIPHHFIEVDQFPKTTSGKIDRKRLPSPQINSPKIKSEEDQPLDIVQEKVVNVWKHFLSNENVTVDSNFFEMGGHSLIAINVLIELEKQTGIRPKLSSIFKFPRLKDFALLYEKTLPKSDFEINQNNQQIISDETAAIIEAPILETQLEIWVTSILGGDLANKSYNISSAHILTGDLNIECLEKTIEAIVNRHESLRTRFNEDGSKMLIHKTVPVHIHQDDYSALDKFEQNQKILTYSREVSEAPFDLREENLFRFSLLKLSSNSYYFIFTVHHLICDGYSLNIILNEISAIYNLLLTDKHLSLPKAPSLLSYATHKDAFYKSDDYRKLIAYWEHVIPKDLAPLDLPFDFPRKPSKSYKGASFQSNLSRASTKKIELFNKKHGSSFSLTTRILFELFIYQLSQQSNFMLGQLSSDQIHNASEGLVGHCVNLLPIHCSIDNQLSFLAHFKKRSAELIEAYSNQSITLGTLVKEINLKRAAHSPGSISVVFNSLIGLHSGLILNQVKAEEYHFDSQNEKFDLTLNVYGSEDLPLFEWNYCTDVFKEGTIRNFMLNFENLVDKLISTPAKTLDLLLIRNSDKELKYQFLSFFRRRS</sequence>
<dbReference type="Gene3D" id="3.30.559.30">
    <property type="entry name" value="Nonribosomal peptide synthetase, condensation domain"/>
    <property type="match status" value="2"/>
</dbReference>
<dbReference type="InterPro" id="IPR001242">
    <property type="entry name" value="Condensation_dom"/>
</dbReference>
<dbReference type="InterPro" id="IPR023213">
    <property type="entry name" value="CAT-like_dom_sf"/>
</dbReference>
<dbReference type="InterPro" id="IPR010071">
    <property type="entry name" value="AA_adenyl_dom"/>
</dbReference>